<reference evidence="1" key="1">
    <citation type="journal article" date="2023" name="Microorganisms">
        <title>Genomic Characterization of Arcobacter butzleri Strains Isolated from Various Sources in Lithuania.</title>
        <authorList>
            <person name="Uljanovas D."/>
            <person name="Golz G."/>
            <person name="Fleischmann S."/>
            <person name="Kudirkiene E."/>
            <person name="Kasetiene N."/>
            <person name="Grineviciene A."/>
            <person name="Tamuleviciene E."/>
            <person name="Aksomaitiene J."/>
            <person name="Alter T."/>
            <person name="Malakauskas M."/>
        </authorList>
    </citation>
    <scope>NUCLEOTIDE SEQUENCE</scope>
    <source>
        <strain evidence="1">S41</strain>
    </source>
</reference>
<organism evidence="1 2">
    <name type="scientific">Aliarcobacter butzleri</name>
    <dbReference type="NCBI Taxonomy" id="28197"/>
    <lineage>
        <taxon>Bacteria</taxon>
        <taxon>Pseudomonadati</taxon>
        <taxon>Campylobacterota</taxon>
        <taxon>Epsilonproteobacteria</taxon>
        <taxon>Campylobacterales</taxon>
        <taxon>Arcobacteraceae</taxon>
        <taxon>Aliarcobacter</taxon>
    </lineage>
</organism>
<evidence type="ECO:0000313" key="1">
    <source>
        <dbReference type="EMBL" id="MDN5123876.1"/>
    </source>
</evidence>
<dbReference type="RefSeq" id="WP_046993215.1">
    <property type="nucleotide sequence ID" value="NZ_JAQJJF010000006.1"/>
</dbReference>
<dbReference type="EMBL" id="JAQJJG010000008">
    <property type="protein sequence ID" value="MDN5123876.1"/>
    <property type="molecule type" value="Genomic_DNA"/>
</dbReference>
<protein>
    <recommendedName>
        <fullName evidence="3">DNA-binding protein</fullName>
    </recommendedName>
</protein>
<gene>
    <name evidence="1" type="ORF">PJV93_08135</name>
</gene>
<comment type="caution">
    <text evidence="1">The sequence shown here is derived from an EMBL/GenBank/DDBJ whole genome shotgun (WGS) entry which is preliminary data.</text>
</comment>
<reference evidence="1" key="2">
    <citation type="submission" date="2023-01" db="EMBL/GenBank/DDBJ databases">
        <authorList>
            <person name="Uljanovas D."/>
        </authorList>
    </citation>
    <scope>NUCLEOTIDE SEQUENCE</scope>
    <source>
        <strain evidence="1">S41</strain>
    </source>
</reference>
<accession>A0AAW7QBP0</accession>
<evidence type="ECO:0000313" key="2">
    <source>
        <dbReference type="Proteomes" id="UP001170364"/>
    </source>
</evidence>
<evidence type="ECO:0008006" key="3">
    <source>
        <dbReference type="Google" id="ProtNLM"/>
    </source>
</evidence>
<name>A0AAW7QBP0_9BACT</name>
<dbReference type="Proteomes" id="UP001170364">
    <property type="component" value="Unassembled WGS sequence"/>
</dbReference>
<sequence length="84" mass="10056">MDKFELHLERIKNLFPTKITLNQQQFCQVKGISTTKFNSLLTKNELYKLPPFKVETIQRKNGYPYRTYSFDIYDVAKYLANNEQ</sequence>
<proteinExistence type="predicted"/>
<dbReference type="AlphaFoldDB" id="A0AAW7QBP0"/>